<gene>
    <name evidence="5" type="ORF">EXM22_15975</name>
</gene>
<name>A0A5C1QN78_9SPIO</name>
<evidence type="ECO:0000256" key="1">
    <source>
        <dbReference type="ARBA" id="ARBA00023015"/>
    </source>
</evidence>
<evidence type="ECO:0000313" key="5">
    <source>
        <dbReference type="EMBL" id="QEN09403.1"/>
    </source>
</evidence>
<dbReference type="Pfam" id="PF01022">
    <property type="entry name" value="HTH_5"/>
    <property type="match status" value="1"/>
</dbReference>
<evidence type="ECO:0000259" key="4">
    <source>
        <dbReference type="PROSITE" id="PS50987"/>
    </source>
</evidence>
<dbReference type="PANTHER" id="PTHR43132">
    <property type="entry name" value="ARSENICAL RESISTANCE OPERON REPRESSOR ARSR-RELATED"/>
    <property type="match status" value="1"/>
</dbReference>
<evidence type="ECO:0000256" key="3">
    <source>
        <dbReference type="ARBA" id="ARBA00023163"/>
    </source>
</evidence>
<dbReference type="SUPFAM" id="SSF46785">
    <property type="entry name" value="Winged helix' DNA-binding domain"/>
    <property type="match status" value="1"/>
</dbReference>
<dbReference type="AlphaFoldDB" id="A0A5C1QN78"/>
<keyword evidence="6" id="KW-1185">Reference proteome</keyword>
<keyword evidence="2" id="KW-0238">DNA-binding</keyword>
<sequence>MKNVVNQLKALGETNRFRICMMLLEKPLCVCELLSVLDIAGGTLSNHLKILRHAHLVDQRKEGKWVVCHIADEGAEKLIRFAASCMTDTEITDDDHDRICCSSRELCSVTKSPE</sequence>
<proteinExistence type="predicted"/>
<dbReference type="InterPro" id="IPR001845">
    <property type="entry name" value="HTH_ArsR_DNA-bd_dom"/>
</dbReference>
<dbReference type="InterPro" id="IPR051011">
    <property type="entry name" value="Metal_resp_trans_reg"/>
</dbReference>
<dbReference type="NCBIfam" id="NF033788">
    <property type="entry name" value="HTH_metalloreg"/>
    <property type="match status" value="1"/>
</dbReference>
<keyword evidence="1" id="KW-0805">Transcription regulation</keyword>
<organism evidence="5 6">
    <name type="scientific">Oceanispirochaeta crateris</name>
    <dbReference type="NCBI Taxonomy" id="2518645"/>
    <lineage>
        <taxon>Bacteria</taxon>
        <taxon>Pseudomonadati</taxon>
        <taxon>Spirochaetota</taxon>
        <taxon>Spirochaetia</taxon>
        <taxon>Spirochaetales</taxon>
        <taxon>Spirochaetaceae</taxon>
        <taxon>Oceanispirochaeta</taxon>
    </lineage>
</organism>
<feature type="domain" description="HTH arsR-type" evidence="4">
    <location>
        <begin position="1"/>
        <end position="90"/>
    </location>
</feature>
<dbReference type="OrthoDB" id="9798835at2"/>
<reference evidence="5 6" key="1">
    <citation type="submission" date="2019-02" db="EMBL/GenBank/DDBJ databases">
        <title>Complete Genome Sequence and Methylome Analysis of free living Spirochaetas.</title>
        <authorList>
            <person name="Fomenkov A."/>
            <person name="Dubinina G."/>
            <person name="Leshcheva N."/>
            <person name="Mikheeva N."/>
            <person name="Grabovich M."/>
            <person name="Vincze T."/>
            <person name="Roberts R.J."/>
        </authorList>
    </citation>
    <scope>NUCLEOTIDE SEQUENCE [LARGE SCALE GENOMIC DNA]</scope>
    <source>
        <strain evidence="5 6">K2</strain>
    </source>
</reference>
<dbReference type="CDD" id="cd00090">
    <property type="entry name" value="HTH_ARSR"/>
    <property type="match status" value="1"/>
</dbReference>
<dbReference type="Proteomes" id="UP000324209">
    <property type="component" value="Chromosome"/>
</dbReference>
<dbReference type="Gene3D" id="1.10.10.10">
    <property type="entry name" value="Winged helix-like DNA-binding domain superfamily/Winged helix DNA-binding domain"/>
    <property type="match status" value="1"/>
</dbReference>
<dbReference type="InterPro" id="IPR036390">
    <property type="entry name" value="WH_DNA-bd_sf"/>
</dbReference>
<dbReference type="PROSITE" id="PS50987">
    <property type="entry name" value="HTH_ARSR_2"/>
    <property type="match status" value="1"/>
</dbReference>
<evidence type="ECO:0000313" key="6">
    <source>
        <dbReference type="Proteomes" id="UP000324209"/>
    </source>
</evidence>
<evidence type="ECO:0000256" key="2">
    <source>
        <dbReference type="ARBA" id="ARBA00023125"/>
    </source>
</evidence>
<accession>A0A5C1QN78</accession>
<protein>
    <submittedName>
        <fullName evidence="5">Transcriptional regulator</fullName>
    </submittedName>
</protein>
<dbReference type="SMART" id="SM00418">
    <property type="entry name" value="HTH_ARSR"/>
    <property type="match status" value="1"/>
</dbReference>
<dbReference type="GO" id="GO:0003700">
    <property type="term" value="F:DNA-binding transcription factor activity"/>
    <property type="evidence" value="ECO:0007669"/>
    <property type="project" value="InterPro"/>
</dbReference>
<dbReference type="InterPro" id="IPR036388">
    <property type="entry name" value="WH-like_DNA-bd_sf"/>
</dbReference>
<dbReference type="KEGG" id="ock:EXM22_15975"/>
<keyword evidence="3" id="KW-0804">Transcription</keyword>
<dbReference type="GO" id="GO:0003677">
    <property type="term" value="F:DNA binding"/>
    <property type="evidence" value="ECO:0007669"/>
    <property type="project" value="UniProtKB-KW"/>
</dbReference>
<dbReference type="EMBL" id="CP036150">
    <property type="protein sequence ID" value="QEN09403.1"/>
    <property type="molecule type" value="Genomic_DNA"/>
</dbReference>
<dbReference type="InterPro" id="IPR011991">
    <property type="entry name" value="ArsR-like_HTH"/>
</dbReference>
<dbReference type="PRINTS" id="PR00778">
    <property type="entry name" value="HTHARSR"/>
</dbReference>
<dbReference type="PANTHER" id="PTHR43132:SF2">
    <property type="entry name" value="ARSENICAL RESISTANCE OPERON REPRESSOR ARSR-RELATED"/>
    <property type="match status" value="1"/>
</dbReference>